<comment type="similarity">
    <text evidence="1">Belongs to the arrestin family.</text>
</comment>
<name>L5L8R2_PTEAL</name>
<dbReference type="InterPro" id="IPR050357">
    <property type="entry name" value="Arrestin_domain-protein"/>
</dbReference>
<dbReference type="AlphaFoldDB" id="L5L8R2"/>
<accession>L5L8R2</accession>
<dbReference type="InterPro" id="IPR014756">
    <property type="entry name" value="Ig_E-set"/>
</dbReference>
<dbReference type="Pfam" id="PF00339">
    <property type="entry name" value="Arrestin_N"/>
    <property type="match status" value="1"/>
</dbReference>
<feature type="domain" description="Arrestin C-terminal-like" evidence="2">
    <location>
        <begin position="183"/>
        <end position="320"/>
    </location>
</feature>
<protein>
    <submittedName>
        <fullName evidence="3">Arrestin domain-containing protein 5</fullName>
    </submittedName>
</protein>
<dbReference type="PANTHER" id="PTHR11188">
    <property type="entry name" value="ARRESTIN DOMAIN CONTAINING PROTEIN"/>
    <property type="match status" value="1"/>
</dbReference>
<dbReference type="InParanoid" id="L5L8R2"/>
<dbReference type="FunCoup" id="L5L8R2">
    <property type="interactions" value="2"/>
</dbReference>
<evidence type="ECO:0000313" key="3">
    <source>
        <dbReference type="EMBL" id="ELK19423.1"/>
    </source>
</evidence>
<dbReference type="EMBL" id="KB030265">
    <property type="protein sequence ID" value="ELK19423.1"/>
    <property type="molecule type" value="Genomic_DNA"/>
</dbReference>
<keyword evidence="4" id="KW-1185">Reference proteome</keyword>
<evidence type="ECO:0000259" key="2">
    <source>
        <dbReference type="SMART" id="SM01017"/>
    </source>
</evidence>
<dbReference type="Pfam" id="PF02752">
    <property type="entry name" value="Arrestin_C"/>
    <property type="match status" value="1"/>
</dbReference>
<dbReference type="GO" id="GO:0005886">
    <property type="term" value="C:plasma membrane"/>
    <property type="evidence" value="ECO:0007669"/>
    <property type="project" value="TreeGrafter"/>
</dbReference>
<gene>
    <name evidence="3" type="ORF">PAL_GLEAN10006082</name>
</gene>
<dbReference type="Proteomes" id="UP000010552">
    <property type="component" value="Unassembled WGS sequence"/>
</dbReference>
<dbReference type="PANTHER" id="PTHR11188:SF172">
    <property type="entry name" value="ARRESTIN DOMAIN-CONTAINING PROTEIN 5"/>
    <property type="match status" value="1"/>
</dbReference>
<dbReference type="eggNOG" id="KOG3780">
    <property type="taxonomic scope" value="Eukaryota"/>
</dbReference>
<dbReference type="STRING" id="9402.L5L8R2"/>
<proteinExistence type="inferred from homology"/>
<dbReference type="InterPro" id="IPR011021">
    <property type="entry name" value="Arrestin-like_N"/>
</dbReference>
<dbReference type="GO" id="GO:0015031">
    <property type="term" value="P:protein transport"/>
    <property type="evidence" value="ECO:0007669"/>
    <property type="project" value="TreeGrafter"/>
</dbReference>
<sequence length="341" mass="37667">MEEGEDVSPATQPSMSVVKLIDLVLPKDAIYLAGSCVKGQVVLTLHSTLVDPIVKVELVGRGYVEWNEEVGAYRDYSRDVICNNKADYVHKTKTFPVAGKDEAGSQPEPYWEPGSGRLPSTFASKIGHVFYYVQASCVGREHILAKKRMYLLVQGTSDFHRENPLQNPLFVEAKKKVSYNCCSQGTICLQIQMQKNSFTPGERVIFTTEVSNQTGKCIKTVVFALYAHVQYRGFTPKAEQRSRMDSSTLLRQEANTQIAPFNTAKIVSTLGLPPVLSVSSDVADSEIMSTQYELVGTVHLPWSLTCVKAKVPIVITRTALDSDSCQPQEGAGVPVREDCQH</sequence>
<dbReference type="InterPro" id="IPR011022">
    <property type="entry name" value="Arrestin_C-like"/>
</dbReference>
<organism evidence="3 4">
    <name type="scientific">Pteropus alecto</name>
    <name type="common">Black flying fox</name>
    <dbReference type="NCBI Taxonomy" id="9402"/>
    <lineage>
        <taxon>Eukaryota</taxon>
        <taxon>Metazoa</taxon>
        <taxon>Chordata</taxon>
        <taxon>Craniata</taxon>
        <taxon>Vertebrata</taxon>
        <taxon>Euteleostomi</taxon>
        <taxon>Mammalia</taxon>
        <taxon>Eutheria</taxon>
        <taxon>Laurasiatheria</taxon>
        <taxon>Chiroptera</taxon>
        <taxon>Yinpterochiroptera</taxon>
        <taxon>Pteropodoidea</taxon>
        <taxon>Pteropodidae</taxon>
        <taxon>Pteropodinae</taxon>
        <taxon>Pteropus</taxon>
    </lineage>
</organism>
<evidence type="ECO:0000313" key="4">
    <source>
        <dbReference type="Proteomes" id="UP000010552"/>
    </source>
</evidence>
<dbReference type="SUPFAM" id="SSF81296">
    <property type="entry name" value="E set domains"/>
    <property type="match status" value="2"/>
</dbReference>
<evidence type="ECO:0000256" key="1">
    <source>
        <dbReference type="ARBA" id="ARBA00005298"/>
    </source>
</evidence>
<dbReference type="Gene3D" id="2.60.40.640">
    <property type="match status" value="2"/>
</dbReference>
<dbReference type="SMART" id="SM01017">
    <property type="entry name" value="Arrestin_C"/>
    <property type="match status" value="1"/>
</dbReference>
<dbReference type="GO" id="GO:0005768">
    <property type="term" value="C:endosome"/>
    <property type="evidence" value="ECO:0007669"/>
    <property type="project" value="TreeGrafter"/>
</dbReference>
<dbReference type="InterPro" id="IPR014752">
    <property type="entry name" value="Arrestin-like_C"/>
</dbReference>
<reference evidence="4" key="1">
    <citation type="journal article" date="2013" name="Science">
        <title>Comparative analysis of bat genomes provides insight into the evolution of flight and immunity.</title>
        <authorList>
            <person name="Zhang G."/>
            <person name="Cowled C."/>
            <person name="Shi Z."/>
            <person name="Huang Z."/>
            <person name="Bishop-Lilly K.A."/>
            <person name="Fang X."/>
            <person name="Wynne J.W."/>
            <person name="Xiong Z."/>
            <person name="Baker M.L."/>
            <person name="Zhao W."/>
            <person name="Tachedjian M."/>
            <person name="Zhu Y."/>
            <person name="Zhou P."/>
            <person name="Jiang X."/>
            <person name="Ng J."/>
            <person name="Yang L."/>
            <person name="Wu L."/>
            <person name="Xiao J."/>
            <person name="Feng Y."/>
            <person name="Chen Y."/>
            <person name="Sun X."/>
            <person name="Zhang Y."/>
            <person name="Marsh G.A."/>
            <person name="Crameri G."/>
            <person name="Broder C.C."/>
            <person name="Frey K.G."/>
            <person name="Wang L.F."/>
            <person name="Wang J."/>
        </authorList>
    </citation>
    <scope>NUCLEOTIDE SEQUENCE [LARGE SCALE GENOMIC DNA]</scope>
</reference>